<organism evidence="7 8">
    <name type="scientific">Lyophyllum shimeji</name>
    <name type="common">Hon-shimeji</name>
    <name type="synonym">Tricholoma shimeji</name>
    <dbReference type="NCBI Taxonomy" id="47721"/>
    <lineage>
        <taxon>Eukaryota</taxon>
        <taxon>Fungi</taxon>
        <taxon>Dikarya</taxon>
        <taxon>Basidiomycota</taxon>
        <taxon>Agaricomycotina</taxon>
        <taxon>Agaricomycetes</taxon>
        <taxon>Agaricomycetidae</taxon>
        <taxon>Agaricales</taxon>
        <taxon>Tricholomatineae</taxon>
        <taxon>Lyophyllaceae</taxon>
        <taxon>Lyophyllum</taxon>
    </lineage>
</organism>
<evidence type="ECO:0000256" key="1">
    <source>
        <dbReference type="ARBA" id="ARBA00004191"/>
    </source>
</evidence>
<protein>
    <submittedName>
        <fullName evidence="7">Uncharacterized protein</fullName>
    </submittedName>
</protein>
<feature type="transmembrane region" description="Helical" evidence="6">
    <location>
        <begin position="412"/>
        <end position="439"/>
    </location>
</feature>
<dbReference type="OrthoDB" id="2896859at2759"/>
<sequence>MPPVYAVKMFTIMLSITVAAIVDANLLLVEMFARLVSIALLALPALAARGIRPEECTASLQCCDTIKSSGDTEVIIALASLGIPRPQPDVPFGLNCTPQGYPGIGGDPCPSNKVGACCVDNDYPGNLHGRCLQVDFDQSRYPTVLYRKYVYKLNMRYFPMDCKSEVAKGAGKRASSINPFNYTVSIIIYMRGKSALISFRPTHMKLYLCPIKRLKAPTGPLSTTVRRKCNVTELTQDTTMTMFLIGFWLPRYVNVRLRAPKSPDFLPPSTVMTVSGPFLASKTLQLAAVLAESFLVGSYFIVVILISWVLVAKDSPVPRTHRLLFGGSIFMFLVSVVHLGLVMQELTVAVIPKANGQAQVVLATIQYATGDLILIWRVWVVWGFNYWIAFTPLGLLLAAAGLSLHQLAGQDIFFSIIPVSLIVANTSLCTALIFGRVWYIERKAAKTSTTKCTTGIWKGSMILFIESGVLYTSTQLLSLILSYKKVVALPLLLNLEMPLIGILPSLIIIVVHYDLRRGPQTQTLSRTARSSLISGAGRQMQAVSDYPPPQAHTGDIWLAHKGSREENVWRV</sequence>
<comment type="similarity">
    <text evidence="2">Belongs to the fungal hydrophobin family.</text>
</comment>
<keyword evidence="3" id="KW-0134">Cell wall</keyword>
<evidence type="ECO:0000313" key="7">
    <source>
        <dbReference type="EMBL" id="GLB41471.1"/>
    </source>
</evidence>
<evidence type="ECO:0000256" key="3">
    <source>
        <dbReference type="ARBA" id="ARBA00022512"/>
    </source>
</evidence>
<comment type="caution">
    <text evidence="7">The sequence shown here is derived from an EMBL/GenBank/DDBJ whole genome shotgun (WGS) entry which is preliminary data.</text>
</comment>
<dbReference type="GO" id="GO:0009277">
    <property type="term" value="C:fungal-type cell wall"/>
    <property type="evidence" value="ECO:0007669"/>
    <property type="project" value="InterPro"/>
</dbReference>
<feature type="transmembrane region" description="Helical" evidence="6">
    <location>
        <begin position="495"/>
        <end position="515"/>
    </location>
</feature>
<evidence type="ECO:0000256" key="2">
    <source>
        <dbReference type="ARBA" id="ARBA00010446"/>
    </source>
</evidence>
<keyword evidence="5" id="KW-1015">Disulfide bond</keyword>
<dbReference type="Proteomes" id="UP001063166">
    <property type="component" value="Unassembled WGS sequence"/>
</dbReference>
<dbReference type="GO" id="GO:0005199">
    <property type="term" value="F:structural constituent of cell wall"/>
    <property type="evidence" value="ECO:0007669"/>
    <property type="project" value="InterPro"/>
</dbReference>
<dbReference type="EMBL" id="BRPK01000010">
    <property type="protein sequence ID" value="GLB41471.1"/>
    <property type="molecule type" value="Genomic_DNA"/>
</dbReference>
<feature type="transmembrane region" description="Helical" evidence="6">
    <location>
        <begin position="323"/>
        <end position="341"/>
    </location>
</feature>
<dbReference type="Pfam" id="PF01185">
    <property type="entry name" value="Hydrophobin"/>
    <property type="match status" value="1"/>
</dbReference>
<name>A0A9P3USR8_LYOSH</name>
<feature type="transmembrane region" description="Helical" evidence="6">
    <location>
        <begin position="6"/>
        <end position="28"/>
    </location>
</feature>
<keyword evidence="8" id="KW-1185">Reference proteome</keyword>
<evidence type="ECO:0000256" key="5">
    <source>
        <dbReference type="ARBA" id="ARBA00023157"/>
    </source>
</evidence>
<keyword evidence="4" id="KW-0964">Secreted</keyword>
<evidence type="ECO:0000256" key="6">
    <source>
        <dbReference type="SAM" id="Phobius"/>
    </source>
</evidence>
<evidence type="ECO:0000256" key="4">
    <source>
        <dbReference type="ARBA" id="ARBA00022525"/>
    </source>
</evidence>
<comment type="subcellular location">
    <subcellularLocation>
        <location evidence="1">Secreted</location>
        <location evidence="1">Cell wall</location>
    </subcellularLocation>
</comment>
<keyword evidence="6" id="KW-1133">Transmembrane helix</keyword>
<feature type="transmembrane region" description="Helical" evidence="6">
    <location>
        <begin position="286"/>
        <end position="311"/>
    </location>
</feature>
<keyword evidence="6" id="KW-0812">Transmembrane</keyword>
<gene>
    <name evidence="7" type="ORF">LshimejAT787_1000710</name>
</gene>
<reference evidence="7" key="1">
    <citation type="submission" date="2022-07" db="EMBL/GenBank/DDBJ databases">
        <title>The genome of Lyophyllum shimeji provides insight into the initial evolution of ectomycorrhizal fungal genome.</title>
        <authorList>
            <person name="Kobayashi Y."/>
            <person name="Shibata T."/>
            <person name="Hirakawa H."/>
            <person name="Shigenobu S."/>
            <person name="Nishiyama T."/>
            <person name="Yamada A."/>
            <person name="Hasebe M."/>
            <person name="Kawaguchi M."/>
        </authorList>
    </citation>
    <scope>NUCLEOTIDE SEQUENCE</scope>
    <source>
        <strain evidence="7">AT787</strain>
    </source>
</reference>
<feature type="transmembrane region" description="Helical" evidence="6">
    <location>
        <begin position="460"/>
        <end position="483"/>
    </location>
</feature>
<accession>A0A9P3USR8</accession>
<dbReference type="InterPro" id="IPR001338">
    <property type="entry name" value="Class_I_Hydrophobin"/>
</dbReference>
<dbReference type="CDD" id="cd23507">
    <property type="entry name" value="hydrophobin_I"/>
    <property type="match status" value="1"/>
</dbReference>
<proteinExistence type="inferred from homology"/>
<dbReference type="AlphaFoldDB" id="A0A9P3USR8"/>
<feature type="transmembrane region" description="Helical" evidence="6">
    <location>
        <begin position="386"/>
        <end position="406"/>
    </location>
</feature>
<keyword evidence="6" id="KW-0472">Membrane</keyword>
<evidence type="ECO:0000313" key="8">
    <source>
        <dbReference type="Proteomes" id="UP001063166"/>
    </source>
</evidence>